<dbReference type="Pfam" id="PF00595">
    <property type="entry name" value="PDZ"/>
    <property type="match status" value="1"/>
</dbReference>
<dbReference type="PANTHER" id="PTHR48484">
    <property type="entry name" value="PRO-INTERLEUKIN-16"/>
    <property type="match status" value="1"/>
</dbReference>
<gene>
    <name evidence="2" type="ORF">M9458_032548</name>
</gene>
<organism evidence="2 3">
    <name type="scientific">Cirrhinus mrigala</name>
    <name type="common">Mrigala</name>
    <dbReference type="NCBI Taxonomy" id="683832"/>
    <lineage>
        <taxon>Eukaryota</taxon>
        <taxon>Metazoa</taxon>
        <taxon>Chordata</taxon>
        <taxon>Craniata</taxon>
        <taxon>Vertebrata</taxon>
        <taxon>Euteleostomi</taxon>
        <taxon>Actinopterygii</taxon>
        <taxon>Neopterygii</taxon>
        <taxon>Teleostei</taxon>
        <taxon>Ostariophysi</taxon>
        <taxon>Cypriniformes</taxon>
        <taxon>Cyprinidae</taxon>
        <taxon>Labeoninae</taxon>
        <taxon>Labeonini</taxon>
        <taxon>Cirrhinus</taxon>
    </lineage>
</organism>
<evidence type="ECO:0000259" key="1">
    <source>
        <dbReference type="PROSITE" id="PS50106"/>
    </source>
</evidence>
<dbReference type="SUPFAM" id="SSF50156">
    <property type="entry name" value="PDZ domain-like"/>
    <property type="match status" value="1"/>
</dbReference>
<keyword evidence="3" id="KW-1185">Reference proteome</keyword>
<feature type="domain" description="PDZ" evidence="1">
    <location>
        <begin position="1"/>
        <end position="57"/>
    </location>
</feature>
<sequence>VHRVIPGGVAAQEGSIFEGAQVLSINGTALQNSAHCEALRILKKAKGQGMVVVVLQSGNSRKEATEKPGIT</sequence>
<reference evidence="2 3" key="1">
    <citation type="submission" date="2024-05" db="EMBL/GenBank/DDBJ databases">
        <title>Genome sequencing and assembly of Indian major carp, Cirrhinus mrigala (Hamilton, 1822).</title>
        <authorList>
            <person name="Mohindra V."/>
            <person name="Chowdhury L.M."/>
            <person name="Lal K."/>
            <person name="Jena J.K."/>
        </authorList>
    </citation>
    <scope>NUCLEOTIDE SEQUENCE [LARGE SCALE GENOMIC DNA]</scope>
    <source>
        <strain evidence="2">CM1030</strain>
        <tissue evidence="2">Blood</tissue>
    </source>
</reference>
<dbReference type="PROSITE" id="PS50106">
    <property type="entry name" value="PDZ"/>
    <property type="match status" value="1"/>
</dbReference>
<feature type="non-terminal residue" evidence="2">
    <location>
        <position position="71"/>
    </location>
</feature>
<dbReference type="AlphaFoldDB" id="A0ABD0PE96"/>
<proteinExistence type="predicted"/>
<dbReference type="EMBL" id="JAMKFB020000016">
    <property type="protein sequence ID" value="KAL0172237.1"/>
    <property type="molecule type" value="Genomic_DNA"/>
</dbReference>
<comment type="caution">
    <text evidence="2">The sequence shown here is derived from an EMBL/GenBank/DDBJ whole genome shotgun (WGS) entry which is preliminary data.</text>
</comment>
<evidence type="ECO:0000313" key="2">
    <source>
        <dbReference type="EMBL" id="KAL0172237.1"/>
    </source>
</evidence>
<evidence type="ECO:0000313" key="3">
    <source>
        <dbReference type="Proteomes" id="UP001529510"/>
    </source>
</evidence>
<dbReference type="SMART" id="SM00228">
    <property type="entry name" value="PDZ"/>
    <property type="match status" value="1"/>
</dbReference>
<name>A0ABD0PE96_CIRMR</name>
<dbReference type="InterPro" id="IPR001478">
    <property type="entry name" value="PDZ"/>
</dbReference>
<dbReference type="Gene3D" id="2.30.42.10">
    <property type="match status" value="1"/>
</dbReference>
<dbReference type="Proteomes" id="UP001529510">
    <property type="component" value="Unassembled WGS sequence"/>
</dbReference>
<dbReference type="InterPro" id="IPR036034">
    <property type="entry name" value="PDZ_sf"/>
</dbReference>
<feature type="non-terminal residue" evidence="2">
    <location>
        <position position="1"/>
    </location>
</feature>
<dbReference type="InterPro" id="IPR055287">
    <property type="entry name" value="IL-16-like"/>
</dbReference>
<protein>
    <recommendedName>
        <fullName evidence="1">PDZ domain-containing protein</fullName>
    </recommendedName>
</protein>
<accession>A0ABD0PE96</accession>
<dbReference type="PANTHER" id="PTHR48484:SF1">
    <property type="entry name" value="DENTIN SIALOPHOSPHOPROTEIN"/>
    <property type="match status" value="1"/>
</dbReference>